<sequence>MLGQELPALIAEGSTSIKIFMTFDDMRLADREILEVLDVAREHEALVMVHAEGYGSIRFLSERLEREAKPRPAITVRHARSPSSAKQPIAPSASPKSSKLPS</sequence>
<dbReference type="Proteomes" id="UP001230207">
    <property type="component" value="Unassembled WGS sequence"/>
</dbReference>
<dbReference type="SUPFAM" id="SSF51556">
    <property type="entry name" value="Metallo-dependent hydrolases"/>
    <property type="match status" value="1"/>
</dbReference>
<reference evidence="2 3" key="1">
    <citation type="submission" date="2023-07" db="EMBL/GenBank/DDBJ databases">
        <title>Genomic Encyclopedia of Type Strains, Phase IV (KMG-IV): sequencing the most valuable type-strain genomes for metagenomic binning, comparative biology and taxonomic classification.</title>
        <authorList>
            <person name="Goeker M."/>
        </authorList>
    </citation>
    <scope>NUCLEOTIDE SEQUENCE [LARGE SCALE GENOMIC DNA]</scope>
    <source>
        <strain evidence="2 3">DSM 1112</strain>
    </source>
</reference>
<evidence type="ECO:0000313" key="3">
    <source>
        <dbReference type="Proteomes" id="UP001230207"/>
    </source>
</evidence>
<dbReference type="InterPro" id="IPR032466">
    <property type="entry name" value="Metal_Hydrolase"/>
</dbReference>
<gene>
    <name evidence="2" type="ORF">QO002_005446</name>
</gene>
<protein>
    <submittedName>
        <fullName evidence="2">Dihydroorotase-like cyclic amidohydrolase</fullName>
    </submittedName>
</protein>
<feature type="compositionally biased region" description="Low complexity" evidence="1">
    <location>
        <begin position="81"/>
        <end position="102"/>
    </location>
</feature>
<evidence type="ECO:0000313" key="2">
    <source>
        <dbReference type="EMBL" id="MDQ0323240.1"/>
    </source>
</evidence>
<comment type="caution">
    <text evidence="2">The sequence shown here is derived from an EMBL/GenBank/DDBJ whole genome shotgun (WGS) entry which is preliminary data.</text>
</comment>
<dbReference type="EMBL" id="JAUSVF010000003">
    <property type="protein sequence ID" value="MDQ0323240.1"/>
    <property type="molecule type" value="Genomic_DNA"/>
</dbReference>
<accession>A0ABU0C0P2</accession>
<feature type="region of interest" description="Disordered" evidence="1">
    <location>
        <begin position="70"/>
        <end position="102"/>
    </location>
</feature>
<proteinExistence type="predicted"/>
<dbReference type="Gene3D" id="3.20.20.140">
    <property type="entry name" value="Metal-dependent hydrolases"/>
    <property type="match status" value="1"/>
</dbReference>
<name>A0ABU0C0P2_9HYPH</name>
<organism evidence="2 3">
    <name type="scientific">Pararhizobium capsulatum DSM 1112</name>
    <dbReference type="NCBI Taxonomy" id="1121113"/>
    <lineage>
        <taxon>Bacteria</taxon>
        <taxon>Pseudomonadati</taxon>
        <taxon>Pseudomonadota</taxon>
        <taxon>Alphaproteobacteria</taxon>
        <taxon>Hyphomicrobiales</taxon>
        <taxon>Rhizobiaceae</taxon>
        <taxon>Rhizobium/Agrobacterium group</taxon>
        <taxon>Pararhizobium</taxon>
    </lineage>
</organism>
<evidence type="ECO:0000256" key="1">
    <source>
        <dbReference type="SAM" id="MobiDB-lite"/>
    </source>
</evidence>
<keyword evidence="3" id="KW-1185">Reference proteome</keyword>